<accession>C0N5N5</accession>
<evidence type="ECO:0000313" key="1">
    <source>
        <dbReference type="EMBL" id="EEF79810.1"/>
    </source>
</evidence>
<dbReference type="Proteomes" id="UP000004679">
    <property type="component" value="Unassembled WGS sequence"/>
</dbReference>
<proteinExistence type="predicted"/>
<protein>
    <submittedName>
        <fullName evidence="1">Uncharacterized protein</fullName>
    </submittedName>
</protein>
<gene>
    <name evidence="1" type="ORF">MDMS009_1361</name>
</gene>
<reference evidence="1 2" key="1">
    <citation type="journal article" date="2011" name="J. Bacteriol.">
        <title>Draft genome sequence of the chemolithoheterotrophic, halophilic methylotroph Methylophaga thiooxydans DMS010.</title>
        <authorList>
            <person name="Boden R."/>
            <person name="Ferriera S."/>
            <person name="Johnson J."/>
            <person name="Kelly D.P."/>
            <person name="Murrell J.C."/>
            <person name="Schafer H."/>
        </authorList>
    </citation>
    <scope>NUCLEOTIDE SEQUENCE [LARGE SCALE GENOMIC DNA]</scope>
    <source>
        <strain evidence="1 2">DMS010</strain>
    </source>
</reference>
<evidence type="ECO:0000313" key="2">
    <source>
        <dbReference type="Proteomes" id="UP000004679"/>
    </source>
</evidence>
<dbReference type="AlphaFoldDB" id="C0N5N5"/>
<keyword evidence="2" id="KW-1185">Reference proteome</keyword>
<sequence length="50" mass="5764">MSVASLCPRHKMKLIFRNKAISGAFLFGSFILGQTQIRLERIWTPEVLEE</sequence>
<organism evidence="1 2">
    <name type="scientific">Methylophaga thiooxydans DMS010</name>
    <dbReference type="NCBI Taxonomy" id="637616"/>
    <lineage>
        <taxon>Bacteria</taxon>
        <taxon>Pseudomonadati</taxon>
        <taxon>Pseudomonadota</taxon>
        <taxon>Gammaproteobacteria</taxon>
        <taxon>Thiotrichales</taxon>
        <taxon>Piscirickettsiaceae</taxon>
        <taxon>Methylophaga</taxon>
    </lineage>
</organism>
<dbReference type="HOGENOM" id="CLU_3119714_0_0_6"/>
<dbReference type="EMBL" id="GG657897">
    <property type="protein sequence ID" value="EEF79810.1"/>
    <property type="molecule type" value="Genomic_DNA"/>
</dbReference>
<name>C0N5N5_9GAMM</name>